<sequence>MSAVVRNMVADAIQQHKEVEEEEDQAQQLAEHQQRKASLPPPNCILGDPSDDMGEGGECEPLQAAETHWR</sequence>
<name>A0A0B7F6D8_THACB</name>
<dbReference type="EMBL" id="LN679209">
    <property type="protein sequence ID" value="CEL53075.1"/>
    <property type="molecule type" value="Genomic_DNA"/>
</dbReference>
<feature type="compositionally biased region" description="Acidic residues" evidence="1">
    <location>
        <begin position="49"/>
        <end position="58"/>
    </location>
</feature>
<dbReference type="Proteomes" id="UP000059188">
    <property type="component" value="Unassembled WGS sequence"/>
</dbReference>
<reference evidence="2 3" key="1">
    <citation type="submission" date="2014-11" db="EMBL/GenBank/DDBJ databases">
        <authorList>
            <person name="Wibberg Daniel"/>
        </authorList>
    </citation>
    <scope>NUCLEOTIDE SEQUENCE [LARGE SCALE GENOMIC DNA]</scope>
    <source>
        <strain evidence="2">Rhizoctonia solani AG1-IB 7/3/14</strain>
    </source>
</reference>
<organism evidence="2 3">
    <name type="scientific">Thanatephorus cucumeris (strain AG1-IB / isolate 7/3/14)</name>
    <name type="common">Lettuce bottom rot fungus</name>
    <name type="synonym">Rhizoctonia solani</name>
    <dbReference type="NCBI Taxonomy" id="1108050"/>
    <lineage>
        <taxon>Eukaryota</taxon>
        <taxon>Fungi</taxon>
        <taxon>Dikarya</taxon>
        <taxon>Basidiomycota</taxon>
        <taxon>Agaricomycotina</taxon>
        <taxon>Agaricomycetes</taxon>
        <taxon>Cantharellales</taxon>
        <taxon>Ceratobasidiaceae</taxon>
        <taxon>Rhizoctonia</taxon>
        <taxon>Rhizoctonia solani AG-1</taxon>
    </lineage>
</organism>
<accession>A0A0B7F6D8</accession>
<gene>
    <name evidence="2" type="ORF">RSOLAG1IB_11207</name>
</gene>
<evidence type="ECO:0000313" key="3">
    <source>
        <dbReference type="Proteomes" id="UP000059188"/>
    </source>
</evidence>
<feature type="region of interest" description="Disordered" evidence="1">
    <location>
        <begin position="15"/>
        <end position="70"/>
    </location>
</feature>
<keyword evidence="3" id="KW-1185">Reference proteome</keyword>
<proteinExistence type="predicted"/>
<dbReference type="AlphaFoldDB" id="A0A0B7F6D8"/>
<evidence type="ECO:0000256" key="1">
    <source>
        <dbReference type="SAM" id="MobiDB-lite"/>
    </source>
</evidence>
<protein>
    <submittedName>
        <fullName evidence="2">Uncharacterized protein</fullName>
    </submittedName>
</protein>
<evidence type="ECO:0000313" key="2">
    <source>
        <dbReference type="EMBL" id="CEL53075.1"/>
    </source>
</evidence>